<dbReference type="InterPro" id="IPR000531">
    <property type="entry name" value="Beta-barrel_TonB"/>
</dbReference>
<evidence type="ECO:0000313" key="14">
    <source>
        <dbReference type="EMBL" id="NBG96914.1"/>
    </source>
</evidence>
<comment type="similarity">
    <text evidence="8 9">Belongs to the TonB-dependent receptor family.</text>
</comment>
<dbReference type="InterPro" id="IPR039426">
    <property type="entry name" value="TonB-dep_rcpt-like"/>
</dbReference>
<keyword evidence="11" id="KW-0732">Signal</keyword>
<evidence type="ECO:0000256" key="1">
    <source>
        <dbReference type="ARBA" id="ARBA00004571"/>
    </source>
</evidence>
<keyword evidence="6 8" id="KW-0472">Membrane</keyword>
<evidence type="ECO:0000256" key="5">
    <source>
        <dbReference type="ARBA" id="ARBA00023077"/>
    </source>
</evidence>
<dbReference type="RefSeq" id="WP_160588911.1">
    <property type="nucleotide sequence ID" value="NZ_BMHN01000001.1"/>
</dbReference>
<evidence type="ECO:0000256" key="6">
    <source>
        <dbReference type="ARBA" id="ARBA00023136"/>
    </source>
</evidence>
<dbReference type="GO" id="GO:0015344">
    <property type="term" value="F:siderophore uptake transmembrane transporter activity"/>
    <property type="evidence" value="ECO:0007669"/>
    <property type="project" value="TreeGrafter"/>
</dbReference>
<keyword evidence="4 8" id="KW-0812">Transmembrane</keyword>
<evidence type="ECO:0000256" key="4">
    <source>
        <dbReference type="ARBA" id="ARBA00022692"/>
    </source>
</evidence>
<dbReference type="InterPro" id="IPR012910">
    <property type="entry name" value="Plug_dom"/>
</dbReference>
<keyword evidence="7 8" id="KW-0998">Cell outer membrane</keyword>
<dbReference type="Pfam" id="PF07715">
    <property type="entry name" value="Plug"/>
    <property type="match status" value="1"/>
</dbReference>
<dbReference type="PANTHER" id="PTHR30069:SF49">
    <property type="entry name" value="OUTER MEMBRANE PROTEIN C"/>
    <property type="match status" value="1"/>
</dbReference>
<evidence type="ECO:0000256" key="7">
    <source>
        <dbReference type="ARBA" id="ARBA00023237"/>
    </source>
</evidence>
<dbReference type="Pfam" id="PF00593">
    <property type="entry name" value="TonB_dep_Rec_b-barrel"/>
    <property type="match status" value="1"/>
</dbReference>
<evidence type="ECO:0000256" key="2">
    <source>
        <dbReference type="ARBA" id="ARBA00022448"/>
    </source>
</evidence>
<feature type="chain" id="PRO_5032395691" evidence="11">
    <location>
        <begin position="19"/>
        <end position="706"/>
    </location>
</feature>
<protein>
    <submittedName>
        <fullName evidence="14">TonB-dependent copper receptor</fullName>
    </submittedName>
</protein>
<comment type="caution">
    <text evidence="14">The sequence shown here is derived from an EMBL/GenBank/DDBJ whole genome shotgun (WGS) entry which is preliminary data.</text>
</comment>
<evidence type="ECO:0000259" key="12">
    <source>
        <dbReference type="Pfam" id="PF00593"/>
    </source>
</evidence>
<dbReference type="PANTHER" id="PTHR30069">
    <property type="entry name" value="TONB-DEPENDENT OUTER MEMBRANE RECEPTOR"/>
    <property type="match status" value="1"/>
</dbReference>
<dbReference type="InterPro" id="IPR010100">
    <property type="entry name" value="TonB-dep_Cu_rcpt"/>
</dbReference>
<dbReference type="PROSITE" id="PS52016">
    <property type="entry name" value="TONB_DEPENDENT_REC_3"/>
    <property type="match status" value="1"/>
</dbReference>
<proteinExistence type="inferred from homology"/>
<dbReference type="OrthoDB" id="9760333at2"/>
<evidence type="ECO:0000313" key="15">
    <source>
        <dbReference type="Proteomes" id="UP000470384"/>
    </source>
</evidence>
<comment type="subcellular location">
    <subcellularLocation>
        <location evidence="1 8">Cell outer membrane</location>
        <topology evidence="1 8">Multi-pass membrane protein</topology>
    </subcellularLocation>
</comment>
<keyword evidence="15" id="KW-1185">Reference proteome</keyword>
<feature type="signal peptide" evidence="11">
    <location>
        <begin position="1"/>
        <end position="18"/>
    </location>
</feature>
<dbReference type="SUPFAM" id="SSF56935">
    <property type="entry name" value="Porins"/>
    <property type="match status" value="1"/>
</dbReference>
<organism evidence="14 15">
    <name type="scientific">Pyruvatibacter mobilis</name>
    <dbReference type="NCBI Taxonomy" id="1712261"/>
    <lineage>
        <taxon>Bacteria</taxon>
        <taxon>Pseudomonadati</taxon>
        <taxon>Pseudomonadota</taxon>
        <taxon>Alphaproteobacteria</taxon>
        <taxon>Hyphomicrobiales</taxon>
        <taxon>Parvibaculaceae</taxon>
        <taxon>Pyruvatibacter</taxon>
    </lineage>
</organism>
<gene>
    <name evidence="14" type="ORF">GTQ45_14335</name>
</gene>
<dbReference type="EMBL" id="WXYQ01000012">
    <property type="protein sequence ID" value="NBG96914.1"/>
    <property type="molecule type" value="Genomic_DNA"/>
</dbReference>
<dbReference type="GO" id="GO:0009279">
    <property type="term" value="C:cell outer membrane"/>
    <property type="evidence" value="ECO:0007669"/>
    <property type="project" value="UniProtKB-SubCell"/>
</dbReference>
<keyword evidence="2 8" id="KW-0813">Transport</keyword>
<feature type="region of interest" description="Disordered" evidence="10">
    <location>
        <begin position="52"/>
        <end position="79"/>
    </location>
</feature>
<feature type="domain" description="TonB-dependent receptor-like beta-barrel" evidence="12">
    <location>
        <begin position="210"/>
        <end position="669"/>
    </location>
</feature>
<name>A0A845QEX7_9HYPH</name>
<dbReference type="Gene3D" id="2.40.170.20">
    <property type="entry name" value="TonB-dependent receptor, beta-barrel domain"/>
    <property type="match status" value="1"/>
</dbReference>
<dbReference type="GeneID" id="300654243"/>
<dbReference type="Gene3D" id="2.170.130.10">
    <property type="entry name" value="TonB-dependent receptor, plug domain"/>
    <property type="match status" value="1"/>
</dbReference>
<keyword evidence="3 8" id="KW-1134">Transmembrane beta strand</keyword>
<dbReference type="InterPro" id="IPR036942">
    <property type="entry name" value="Beta-barrel_TonB_sf"/>
</dbReference>
<dbReference type="AlphaFoldDB" id="A0A845QEX7"/>
<dbReference type="Proteomes" id="UP000470384">
    <property type="component" value="Unassembled WGS sequence"/>
</dbReference>
<keyword evidence="14" id="KW-0675">Receptor</keyword>
<evidence type="ECO:0000256" key="11">
    <source>
        <dbReference type="SAM" id="SignalP"/>
    </source>
</evidence>
<dbReference type="NCBIfam" id="TIGR01778">
    <property type="entry name" value="TonB-copper"/>
    <property type="match status" value="1"/>
</dbReference>
<keyword evidence="5 9" id="KW-0798">TonB box</keyword>
<sequence length="706" mass="75089">MQTKLAFAACLLSTTALAAPALAQQQDTSSAPAAADVTLPAISVYAPRMSLPAESETRPQETPAPTPHSDGGDFLRSVPGVTAGRFGGHGLEPVIRGQSQNQLNITANGATTYGACPNRMDPPSSYAAIESYDRIKVVRGYQSVLNGPGAPGGAVILSHDKPELGETLTARGSAAAGYDGNGVTRSADAYVLTGTQDAYARLTLGLKDAENYEDGDGNSVRSSFSERQAGFTLGVTPGNNTHIRLSYAYHDVEDALFPGAGMDSPTAETRSYSAGLEHEFGTGIVRRIDVTAYATQVDHVMDNFSLRTRLAAPFARVPSESDTIGGSVKADLDIGGQIVQTAIDYRRNNREAIRSVGPNAGAVTRTQAFLWPDITIAELGFAAETSLTLGERTMLTTGARIDRVTVDYGRPNERAQMTGRTANDLYRAFYGVTASDQTETNVSALARLEYDLTDDTALFGSISRSVRTADATERGLANDQGLGANNSSWVGNPEIDPEKHHQVEAGMLTGGMDWQVSATAYANLVDDYILRDAARGQDGILITSANADIYRNIDALLAGLELAGEWAMSDSLSLRADAAYTYGEDRDADRALPQIPPLQGALHLDWQTTEWLELGASTRFAARQTRVDTNATTATGRDVGKTGGYAALDMRAAVTPVDGVELSAGVTNLLDATYANHLNRSNISDPTEVRVNEPGRSVFVRGRITF</sequence>
<evidence type="ECO:0000256" key="8">
    <source>
        <dbReference type="PROSITE-ProRule" id="PRU01360"/>
    </source>
</evidence>
<accession>A0A845QEX7</accession>
<dbReference type="GO" id="GO:0044718">
    <property type="term" value="P:siderophore transmembrane transport"/>
    <property type="evidence" value="ECO:0007669"/>
    <property type="project" value="TreeGrafter"/>
</dbReference>
<evidence type="ECO:0000256" key="9">
    <source>
        <dbReference type="RuleBase" id="RU003357"/>
    </source>
</evidence>
<dbReference type="InterPro" id="IPR037066">
    <property type="entry name" value="Plug_dom_sf"/>
</dbReference>
<evidence type="ECO:0000256" key="3">
    <source>
        <dbReference type="ARBA" id="ARBA00022452"/>
    </source>
</evidence>
<reference evidence="14 15" key="1">
    <citation type="journal article" date="2016" name="Int. J. Syst. Evol. Microbiol.">
        <title>Pyruvatibacter mobilis gen. nov., sp. nov., a marine bacterium from the culture broth of Picochlorum sp. 122.</title>
        <authorList>
            <person name="Wang G."/>
            <person name="Tang M."/>
            <person name="Wu H."/>
            <person name="Dai S."/>
            <person name="Li T."/>
            <person name="Chen C."/>
            <person name="He H."/>
            <person name="Fan J."/>
            <person name="Xiang W."/>
            <person name="Li X."/>
        </authorList>
    </citation>
    <scope>NUCLEOTIDE SEQUENCE [LARGE SCALE GENOMIC DNA]</scope>
    <source>
        <strain evidence="14 15">GYP-11</strain>
    </source>
</reference>
<evidence type="ECO:0000256" key="10">
    <source>
        <dbReference type="SAM" id="MobiDB-lite"/>
    </source>
</evidence>
<feature type="domain" description="TonB-dependent receptor plug" evidence="13">
    <location>
        <begin position="56"/>
        <end position="154"/>
    </location>
</feature>
<evidence type="ECO:0000259" key="13">
    <source>
        <dbReference type="Pfam" id="PF07715"/>
    </source>
</evidence>